<evidence type="ECO:0000259" key="6">
    <source>
        <dbReference type="Pfam" id="PF08762"/>
    </source>
</evidence>
<sequence>MSEPLARCKNYPLPTTNKESSSPSGTTSGFSNDGNLANKSSMNTIGDVSTAIAQPDVTPETRSQEITGFIDDATTMNASLPHLTTPSPTVISDSMESRIHTIVDVLSRPVNVANGIWSTSSIQGNTILSLDFPQAIFDKSVNVVDKLNFFAFFRADVCIRVMVNANTFQQGKLLGYFTPFTQYVGERANVSNFLTSKTAFPHVIIDASTGNSANLVIPYVAPYSSYRLFDKTGNIGSFFLVVLNELYQENATYTVQAWFTNISVDLPSGLLNNLTPTSTILNDVRRAMDQHGEERVTQRVNRMLSKFKAQVAGEAEQKSSGIISSTFHQIHEIAKLGTNIPVIADVAAPVSWVAKAIAAVAEYFGYSKNQDLKGLYKMGQVPAYGFTNASGLDSGTVLGCTQDNSIEPRGDLFGSAVDDMDISAVCAHRCWVDSFTMTTTSAVGDELYSFPVAPGWCKYEPEEKCYQPTTTAFVASMFNFWRGGLRYKVQAAKTAYHSGRVRIVYIPGSFNSSVDSAEQAYNWVFDLRNQSEIEFSIPYNNILEWQPCNLTNQVESQTSIGTIRIEVFNQLRAPDSVLDRIQFNVWIAGESDLQFAVPTFQRYVPSLPNTPVFKAQVLGTAQDQGFNDMVDKPRLFETSHNNKIDPCKYSIGEYVSNLRYLTRRFAPTQNIDNLSTGPAWSFPNYYFGSAFNPGGVSPDDIANFKITPVEYISYLYRFFRGGMRWKAMYSGPVTAGGYQEFLLAHGLPTAREASSITTSLYERLFKSTNTFIHRTFNTVNPVAEVTVPFYSQVPVRAIVGTDVSQPTFLEDSATVYKVQTYSGSGADNVEIFRAASDDFSFGWLVGPPRLRPRDGLGFQLDFSDLTATDLIYSNNNFLIENIPQEGTEPLPVGNYRIVASTAESIPVLFNSAPGTITELYPTTDYLMISVSDPNSYSLLNNQATEPSTSTGYNEALTLASLKALGVIGFDLVEV</sequence>
<feature type="domain" description="Picornavirus capsid" evidence="5">
    <location>
        <begin position="117"/>
        <end position="231"/>
    </location>
</feature>
<gene>
    <name evidence="8" type="ORF">Q_sR_OV_011_gene2</name>
</gene>
<dbReference type="InterPro" id="IPR024343">
    <property type="entry name" value="VP4_dicistrovir"/>
</dbReference>
<proteinExistence type="predicted"/>
<dbReference type="GO" id="GO:0019028">
    <property type="term" value="C:viral capsid"/>
    <property type="evidence" value="ECO:0007669"/>
    <property type="project" value="UniProtKB-KW"/>
</dbReference>
<organism evidence="8">
    <name type="scientific">Picornavirales Q_sR_OV_011</name>
    <dbReference type="NCBI Taxonomy" id="2016071"/>
    <lineage>
        <taxon>Viruses</taxon>
        <taxon>Riboviria</taxon>
        <taxon>Orthornavirae</taxon>
        <taxon>Pisuviricota</taxon>
        <taxon>Pisoniviricetes</taxon>
        <taxon>Picornavirales</taxon>
    </lineage>
</organism>
<dbReference type="Gene3D" id="2.60.120.20">
    <property type="match status" value="3"/>
</dbReference>
<dbReference type="InterPro" id="IPR029053">
    <property type="entry name" value="Viral_coat"/>
</dbReference>
<evidence type="ECO:0000259" key="7">
    <source>
        <dbReference type="Pfam" id="PF11492"/>
    </source>
</evidence>
<reference evidence="8" key="1">
    <citation type="submission" date="2016-12" db="EMBL/GenBank/DDBJ databases">
        <title>Virus-host infection dynamics for marine picoeukaryotes resolved from metatranscriptome.</title>
        <authorList>
            <person name="Moniruzzaman M."/>
            <person name="Wurch L.L."/>
            <person name="Alexander H."/>
            <person name="Dyhrman S.T."/>
            <person name="Gobler C.J."/>
            <person name="Wilhelm S.W."/>
        </authorList>
    </citation>
    <scope>NUCLEOTIDE SEQUENCE</scope>
    <source>
        <strain evidence="8">Q_sR_OV_011</strain>
    </source>
</reference>
<keyword evidence="3" id="KW-0946">Virion</keyword>
<dbReference type="Pfam" id="PF00073">
    <property type="entry name" value="Rhv"/>
    <property type="match status" value="1"/>
</dbReference>
<dbReference type="CDD" id="cd00205">
    <property type="entry name" value="rhv_like"/>
    <property type="match status" value="2"/>
</dbReference>
<dbReference type="GO" id="GO:0005198">
    <property type="term" value="F:structural molecule activity"/>
    <property type="evidence" value="ECO:0007669"/>
    <property type="project" value="InterPro"/>
</dbReference>
<evidence type="ECO:0000259" key="5">
    <source>
        <dbReference type="Pfam" id="PF00073"/>
    </source>
</evidence>
<evidence type="ECO:0000256" key="2">
    <source>
        <dbReference type="ARBA" id="ARBA00022561"/>
    </source>
</evidence>
<feature type="domain" description="Dicistrovirus capsid-polyprotein C-terminal" evidence="6">
    <location>
        <begin position="650"/>
        <end position="850"/>
    </location>
</feature>
<dbReference type="InterPro" id="IPR001676">
    <property type="entry name" value="Picornavirus_capsid"/>
</dbReference>
<feature type="region of interest" description="Disordered" evidence="4">
    <location>
        <begin position="1"/>
        <end position="42"/>
    </location>
</feature>
<evidence type="ECO:0000313" key="8">
    <source>
        <dbReference type="EMBL" id="ASG92551.1"/>
    </source>
</evidence>
<dbReference type="InterPro" id="IPR033703">
    <property type="entry name" value="Rhv-like"/>
</dbReference>
<accession>A0A218NJU5</accession>
<comment type="subcellular location">
    <subcellularLocation>
        <location evidence="1">Virion</location>
    </subcellularLocation>
</comment>
<dbReference type="Pfam" id="PF08762">
    <property type="entry name" value="CRPV_capsid"/>
    <property type="match status" value="2"/>
</dbReference>
<feature type="domain" description="Capsid protein VP4 dicistrovirus" evidence="7">
    <location>
        <begin position="313"/>
        <end position="366"/>
    </location>
</feature>
<evidence type="ECO:0000256" key="1">
    <source>
        <dbReference type="ARBA" id="ARBA00004328"/>
    </source>
</evidence>
<protein>
    <submittedName>
        <fullName evidence="8">Putative structural protein</fullName>
    </submittedName>
</protein>
<keyword evidence="2" id="KW-0167">Capsid protein</keyword>
<feature type="domain" description="Dicistrovirus capsid-polyprotein C-terminal" evidence="6">
    <location>
        <begin position="465"/>
        <end position="557"/>
    </location>
</feature>
<feature type="compositionally biased region" description="Polar residues" evidence="4">
    <location>
        <begin position="32"/>
        <end position="42"/>
    </location>
</feature>
<name>A0A218NJU5_9VIRU</name>
<evidence type="ECO:0000256" key="3">
    <source>
        <dbReference type="ARBA" id="ARBA00022844"/>
    </source>
</evidence>
<dbReference type="SUPFAM" id="SSF88633">
    <property type="entry name" value="Positive stranded ssRNA viruses"/>
    <property type="match status" value="3"/>
</dbReference>
<feature type="compositionally biased region" description="Low complexity" evidence="4">
    <location>
        <begin position="20"/>
        <end position="31"/>
    </location>
</feature>
<dbReference type="Pfam" id="PF11492">
    <property type="entry name" value="Dicistro_VP4"/>
    <property type="match status" value="1"/>
</dbReference>
<dbReference type="InterPro" id="IPR014872">
    <property type="entry name" value="Dicistrovirus_capsid-polyPr_C"/>
</dbReference>
<evidence type="ECO:0000256" key="4">
    <source>
        <dbReference type="SAM" id="MobiDB-lite"/>
    </source>
</evidence>
<dbReference type="EMBL" id="KY286106">
    <property type="protein sequence ID" value="ASG92551.1"/>
    <property type="molecule type" value="Genomic_RNA"/>
</dbReference>